<feature type="region of interest" description="Disordered" evidence="1">
    <location>
        <begin position="58"/>
        <end position="77"/>
    </location>
</feature>
<protein>
    <submittedName>
        <fullName evidence="2">Uncharacterized protein</fullName>
    </submittedName>
</protein>
<organism evidence="2 3">
    <name type="scientific">Dermatophagoides farinae</name>
    <name type="common">American house dust mite</name>
    <dbReference type="NCBI Taxonomy" id="6954"/>
    <lineage>
        <taxon>Eukaryota</taxon>
        <taxon>Metazoa</taxon>
        <taxon>Ecdysozoa</taxon>
        <taxon>Arthropoda</taxon>
        <taxon>Chelicerata</taxon>
        <taxon>Arachnida</taxon>
        <taxon>Acari</taxon>
        <taxon>Acariformes</taxon>
        <taxon>Sarcoptiformes</taxon>
        <taxon>Astigmata</taxon>
        <taxon>Psoroptidia</taxon>
        <taxon>Analgoidea</taxon>
        <taxon>Pyroglyphidae</taxon>
        <taxon>Dermatophagoidinae</taxon>
        <taxon>Dermatophagoides</taxon>
    </lineage>
</organism>
<dbReference type="EMBL" id="ASGP02000006">
    <property type="protein sequence ID" value="KAH9501190.1"/>
    <property type="molecule type" value="Genomic_DNA"/>
</dbReference>
<evidence type="ECO:0000256" key="1">
    <source>
        <dbReference type="SAM" id="MobiDB-lite"/>
    </source>
</evidence>
<keyword evidence="3" id="KW-1185">Reference proteome</keyword>
<feature type="compositionally biased region" description="Polar residues" evidence="1">
    <location>
        <begin position="58"/>
        <end position="69"/>
    </location>
</feature>
<reference evidence="2" key="2">
    <citation type="journal article" date="2022" name="Res Sq">
        <title>Comparative Genomics Reveals Insights into the Divergent Evolution of Astigmatic Mites and Household Pest Adaptations.</title>
        <authorList>
            <person name="Xiong Q."/>
            <person name="Wan A.T.-Y."/>
            <person name="Liu X.-Y."/>
            <person name="Fung C.S.-H."/>
            <person name="Xiao X."/>
            <person name="Malainual N."/>
            <person name="Hou J."/>
            <person name="Wang L."/>
            <person name="Wang M."/>
            <person name="Yang K."/>
            <person name="Cui Y."/>
            <person name="Leung E."/>
            <person name="Nong W."/>
            <person name="Shin S.-K."/>
            <person name="Au S."/>
            <person name="Jeong K.Y."/>
            <person name="Chew F.T."/>
            <person name="Hui J."/>
            <person name="Leung T.F."/>
            <person name="Tungtrongchitr A."/>
            <person name="Zhong N."/>
            <person name="Liu Z."/>
            <person name="Tsui S."/>
        </authorList>
    </citation>
    <scope>NUCLEOTIDE SEQUENCE</scope>
    <source>
        <strain evidence="2">Derf</strain>
        <tissue evidence="2">Whole organism</tissue>
    </source>
</reference>
<gene>
    <name evidence="2" type="ORF">DERF_012050</name>
</gene>
<reference evidence="2" key="1">
    <citation type="submission" date="2013-05" db="EMBL/GenBank/DDBJ databases">
        <authorList>
            <person name="Yim A.K.Y."/>
            <person name="Chan T.F."/>
            <person name="Ji K.M."/>
            <person name="Liu X.Y."/>
            <person name="Zhou J.W."/>
            <person name="Li R.Q."/>
            <person name="Yang K.Y."/>
            <person name="Li J."/>
            <person name="Li M."/>
            <person name="Law P.T.W."/>
            <person name="Wu Y.L."/>
            <person name="Cai Z.L."/>
            <person name="Qin H."/>
            <person name="Bao Y."/>
            <person name="Leung R.K.K."/>
            <person name="Ng P.K.S."/>
            <person name="Zou J."/>
            <person name="Zhong X.J."/>
            <person name="Ran P.X."/>
            <person name="Zhong N.S."/>
            <person name="Liu Z.G."/>
            <person name="Tsui S.K.W."/>
        </authorList>
    </citation>
    <scope>NUCLEOTIDE SEQUENCE</scope>
    <source>
        <strain evidence="2">Derf</strain>
        <tissue evidence="2">Whole organism</tissue>
    </source>
</reference>
<proteinExistence type="predicted"/>
<accession>A0A922HP93</accession>
<comment type="caution">
    <text evidence="2">The sequence shown here is derived from an EMBL/GenBank/DDBJ whole genome shotgun (WGS) entry which is preliminary data.</text>
</comment>
<sequence length="77" mass="9124">MGYEKKILLKFNYKFYYSIREFIFKNFENKTKKKEKNILAKNQNHAIITKKPSASLRSNCSISNQNDDTASVKEKKK</sequence>
<dbReference type="AlphaFoldDB" id="A0A922HP93"/>
<dbReference type="Proteomes" id="UP000790347">
    <property type="component" value="Unassembled WGS sequence"/>
</dbReference>
<evidence type="ECO:0000313" key="3">
    <source>
        <dbReference type="Proteomes" id="UP000790347"/>
    </source>
</evidence>
<name>A0A922HP93_DERFA</name>
<evidence type="ECO:0000313" key="2">
    <source>
        <dbReference type="EMBL" id="KAH9501190.1"/>
    </source>
</evidence>